<dbReference type="PANTHER" id="PTHR22100">
    <property type="entry name" value="WINGS APART-LIKE PROTEIN HOMOLOG"/>
    <property type="match status" value="1"/>
</dbReference>
<dbReference type="InterPro" id="IPR022771">
    <property type="entry name" value="WAPL_C"/>
</dbReference>
<gene>
    <name evidence="3" type="ORF">BCR34DRAFT_608999</name>
</gene>
<accession>A0A1Y1Y0C8</accession>
<dbReference type="Proteomes" id="UP000193144">
    <property type="component" value="Unassembled WGS sequence"/>
</dbReference>
<evidence type="ECO:0000259" key="2">
    <source>
        <dbReference type="Pfam" id="PF07814"/>
    </source>
</evidence>
<dbReference type="OrthoDB" id="78088at2759"/>
<evidence type="ECO:0000313" key="3">
    <source>
        <dbReference type="EMBL" id="ORX91472.1"/>
    </source>
</evidence>
<dbReference type="InterPro" id="IPR011989">
    <property type="entry name" value="ARM-like"/>
</dbReference>
<dbReference type="InterPro" id="IPR039874">
    <property type="entry name" value="WAPL"/>
</dbReference>
<reference evidence="3 4" key="1">
    <citation type="submission" date="2016-07" db="EMBL/GenBank/DDBJ databases">
        <title>Pervasive Adenine N6-methylation of Active Genes in Fungi.</title>
        <authorList>
            <consortium name="DOE Joint Genome Institute"/>
            <person name="Mondo S.J."/>
            <person name="Dannebaum R.O."/>
            <person name="Kuo R.C."/>
            <person name="Labutti K."/>
            <person name="Haridas S."/>
            <person name="Kuo A."/>
            <person name="Salamov A."/>
            <person name="Ahrendt S.R."/>
            <person name="Lipzen A."/>
            <person name="Sullivan W."/>
            <person name="Andreopoulos W.B."/>
            <person name="Clum A."/>
            <person name="Lindquist E."/>
            <person name="Daum C."/>
            <person name="Ramamoorthy G.K."/>
            <person name="Gryganskyi A."/>
            <person name="Culley D."/>
            <person name="Magnuson J.K."/>
            <person name="James T.Y."/>
            <person name="O'Malley M.A."/>
            <person name="Stajich J.E."/>
            <person name="Spatafora J.W."/>
            <person name="Visel A."/>
            <person name="Grigoriev I.V."/>
        </authorList>
    </citation>
    <scope>NUCLEOTIDE SEQUENCE [LARGE SCALE GENOMIC DNA]</scope>
    <source>
        <strain evidence="3 4">CBS 115471</strain>
    </source>
</reference>
<dbReference type="EMBL" id="MCFA01000461">
    <property type="protein sequence ID" value="ORX91472.1"/>
    <property type="molecule type" value="Genomic_DNA"/>
</dbReference>
<dbReference type="Gene3D" id="1.25.10.10">
    <property type="entry name" value="Leucine-rich Repeat Variant"/>
    <property type="match status" value="1"/>
</dbReference>
<organism evidence="3 4">
    <name type="scientific">Clohesyomyces aquaticus</name>
    <dbReference type="NCBI Taxonomy" id="1231657"/>
    <lineage>
        <taxon>Eukaryota</taxon>
        <taxon>Fungi</taxon>
        <taxon>Dikarya</taxon>
        <taxon>Ascomycota</taxon>
        <taxon>Pezizomycotina</taxon>
        <taxon>Dothideomycetes</taxon>
        <taxon>Pleosporomycetidae</taxon>
        <taxon>Pleosporales</taxon>
        <taxon>Lindgomycetaceae</taxon>
        <taxon>Clohesyomyces</taxon>
    </lineage>
</organism>
<name>A0A1Y1Y0C8_9PLEO</name>
<dbReference type="Pfam" id="PF07814">
    <property type="entry name" value="WAPL"/>
    <property type="match status" value="1"/>
</dbReference>
<comment type="similarity">
    <text evidence="1">Belongs to the WAPL family.</text>
</comment>
<dbReference type="AlphaFoldDB" id="A0A1Y1Y0C8"/>
<evidence type="ECO:0000313" key="4">
    <source>
        <dbReference type="Proteomes" id="UP000193144"/>
    </source>
</evidence>
<dbReference type="PANTHER" id="PTHR22100:SF13">
    <property type="entry name" value="WINGS APART-LIKE PROTEIN HOMOLOG"/>
    <property type="match status" value="1"/>
</dbReference>
<comment type="caution">
    <text evidence="3">The sequence shown here is derived from an EMBL/GenBank/DDBJ whole genome shotgun (WGS) entry which is preliminary data.</text>
</comment>
<evidence type="ECO:0000256" key="1">
    <source>
        <dbReference type="ARBA" id="ARBA00006854"/>
    </source>
</evidence>
<protein>
    <recommendedName>
        <fullName evidence="2">Wings apart-like protein C-terminal domain-containing protein</fullName>
    </recommendedName>
</protein>
<proteinExistence type="inferred from homology"/>
<feature type="domain" description="Wings apart-like protein C-terminal" evidence="2">
    <location>
        <begin position="16"/>
        <end position="88"/>
    </location>
</feature>
<dbReference type="STRING" id="1231657.A0A1Y1Y0C8"/>
<keyword evidence="4" id="KW-1185">Reference proteome</keyword>
<sequence>MPALFNDAGGDFPIRLASRLCMNLSNNKPKACDIFAAPAFVQPLIRSISQRFVSLAGELVDDQRTEVLETLILSLGAMINLAEFSDQARMSVMKGGDELVVALAEIFVEGSERAAMADSMEESQSSVAIGYLAVLLGNLCLNGTVRREVCTRLPGQKIDMLVDKVREFAQYNERVDRMTRGQFEGEEGRETWQNFTIRLMLVAERLEKVER</sequence>